<reference evidence="1" key="1">
    <citation type="submission" date="2023-10" db="EMBL/GenBank/DDBJ databases">
        <authorList>
            <person name="Chen Y."/>
            <person name="Shah S."/>
            <person name="Dougan E. K."/>
            <person name="Thang M."/>
            <person name="Chan C."/>
        </authorList>
    </citation>
    <scope>NUCLEOTIDE SEQUENCE [LARGE SCALE GENOMIC DNA]</scope>
</reference>
<organism evidence="1 2">
    <name type="scientific">Prorocentrum cordatum</name>
    <dbReference type="NCBI Taxonomy" id="2364126"/>
    <lineage>
        <taxon>Eukaryota</taxon>
        <taxon>Sar</taxon>
        <taxon>Alveolata</taxon>
        <taxon>Dinophyceae</taxon>
        <taxon>Prorocentrales</taxon>
        <taxon>Prorocentraceae</taxon>
        <taxon>Prorocentrum</taxon>
    </lineage>
</organism>
<sequence>MADDEEQDSAARGLSCADVELMVSEFGPFFERPDWLQYKADLSKHPSKADQEPIRKYIKVCITIRSRIAPNCSLSKKATEHAVELISKDKWEFPGDTLVAYRCEVAAKLRALARHCASLWSRPKLPKWFAEYLKAEGYDESPDADSKYVYKYSEYKNNAVRIQTGTMAEIECEMIEGPDASGWCTAFWADGATWQFPKHLRVKQKASASKLPRITLQSESEGQIELFMRLAKDRDPDHRLVQIMKKTNTGETGKTAVVEQQTQASCGYWPSEDEATKAMKVILDKFQSGEITTKQDANKYKLDIIKGMEKRR</sequence>
<name>A0ABN9PVA3_9DINO</name>
<keyword evidence="2" id="KW-1185">Reference proteome</keyword>
<dbReference type="Proteomes" id="UP001189429">
    <property type="component" value="Unassembled WGS sequence"/>
</dbReference>
<comment type="caution">
    <text evidence="1">The sequence shown here is derived from an EMBL/GenBank/DDBJ whole genome shotgun (WGS) entry which is preliminary data.</text>
</comment>
<gene>
    <name evidence="1" type="ORF">PCOR1329_LOCUS5400</name>
</gene>
<evidence type="ECO:0000313" key="1">
    <source>
        <dbReference type="EMBL" id="CAK0795855.1"/>
    </source>
</evidence>
<protein>
    <submittedName>
        <fullName evidence="1">Uncharacterized protein</fullName>
    </submittedName>
</protein>
<feature type="non-terminal residue" evidence="1">
    <location>
        <position position="312"/>
    </location>
</feature>
<evidence type="ECO:0000313" key="2">
    <source>
        <dbReference type="Proteomes" id="UP001189429"/>
    </source>
</evidence>
<accession>A0ABN9PVA3</accession>
<dbReference type="EMBL" id="CAUYUJ010001425">
    <property type="protein sequence ID" value="CAK0795855.1"/>
    <property type="molecule type" value="Genomic_DNA"/>
</dbReference>
<proteinExistence type="predicted"/>